<dbReference type="AlphaFoldDB" id="A0A6M7UG63"/>
<evidence type="ECO:0000256" key="2">
    <source>
        <dbReference type="SAM" id="MobiDB-lite"/>
    </source>
</evidence>
<feature type="domain" description="Isochorismatase-like" evidence="3">
    <location>
        <begin position="20"/>
        <end position="197"/>
    </location>
</feature>
<dbReference type="InterPro" id="IPR050272">
    <property type="entry name" value="Isochorismatase-like_hydrls"/>
</dbReference>
<evidence type="ECO:0000313" key="4">
    <source>
        <dbReference type="EMBL" id="QKC75098.1"/>
    </source>
</evidence>
<protein>
    <submittedName>
        <fullName evidence="4">Cysteine hydrolase</fullName>
    </submittedName>
</protein>
<dbReference type="RefSeq" id="WP_064991099.1">
    <property type="nucleotide sequence ID" value="NZ_CP033361.1"/>
</dbReference>
<reference evidence="4 5" key="1">
    <citation type="submission" date="2018-10" db="EMBL/GenBank/DDBJ databases">
        <authorList>
            <person name="Perry B.J."/>
            <person name="Sullivan J.T."/>
            <person name="Murphy R.J.T."/>
            <person name="Ramsay J.P."/>
            <person name="Ronson C.W."/>
        </authorList>
    </citation>
    <scope>NUCLEOTIDE SEQUENCE [LARGE SCALE GENOMIC DNA]</scope>
    <source>
        <strain evidence="4 5">NZP2014</strain>
    </source>
</reference>
<dbReference type="Gene3D" id="3.40.50.850">
    <property type="entry name" value="Isochorismatase-like"/>
    <property type="match status" value="1"/>
</dbReference>
<dbReference type="SUPFAM" id="SSF52499">
    <property type="entry name" value="Isochorismatase-like hydrolases"/>
    <property type="match status" value="1"/>
</dbReference>
<keyword evidence="1 4" id="KW-0378">Hydrolase</keyword>
<dbReference type="InterPro" id="IPR000868">
    <property type="entry name" value="Isochorismatase-like_dom"/>
</dbReference>
<dbReference type="PANTHER" id="PTHR43540">
    <property type="entry name" value="PEROXYUREIDOACRYLATE/UREIDOACRYLATE AMIDOHYDROLASE-RELATED"/>
    <property type="match status" value="1"/>
</dbReference>
<evidence type="ECO:0000313" key="5">
    <source>
        <dbReference type="Proteomes" id="UP000503339"/>
    </source>
</evidence>
<dbReference type="CDD" id="cd00431">
    <property type="entry name" value="cysteine_hydrolases"/>
    <property type="match status" value="1"/>
</dbReference>
<feature type="region of interest" description="Disordered" evidence="2">
    <location>
        <begin position="219"/>
        <end position="242"/>
    </location>
</feature>
<evidence type="ECO:0000259" key="3">
    <source>
        <dbReference type="Pfam" id="PF00857"/>
    </source>
</evidence>
<dbReference type="EMBL" id="CP033361">
    <property type="protein sequence ID" value="QKC75098.1"/>
    <property type="molecule type" value="Genomic_DNA"/>
</dbReference>
<dbReference type="GO" id="GO:0016787">
    <property type="term" value="F:hydrolase activity"/>
    <property type="evidence" value="ECO:0007669"/>
    <property type="project" value="UniProtKB-KW"/>
</dbReference>
<dbReference type="KEGG" id="merd:EB233_05690"/>
<organism evidence="4 5">
    <name type="scientific">Mesorhizobium erdmanii</name>
    <dbReference type="NCBI Taxonomy" id="1777866"/>
    <lineage>
        <taxon>Bacteria</taxon>
        <taxon>Pseudomonadati</taxon>
        <taxon>Pseudomonadota</taxon>
        <taxon>Alphaproteobacteria</taxon>
        <taxon>Hyphomicrobiales</taxon>
        <taxon>Phyllobacteriaceae</taxon>
        <taxon>Mesorhizobium</taxon>
    </lineage>
</organism>
<dbReference type="InterPro" id="IPR036380">
    <property type="entry name" value="Isochorismatase-like_sf"/>
</dbReference>
<sequence>MIKATPFDFPYDGRLVAGNTALVVIDLQQDFLSTTGYFARKGYDLSPLRAILPAVNRLISAARKAGVAIVHTRQGYRADMADMTPYEKWRRKRSGLDDTDVLLRSGAGFQIVPEIDVAPHDIIVDKTCNSAFTYTDFELVLRARGITHLMFSGCTTDVCVHTTLREACDRNFQCLTIPDACASGDKYAHEAALHMVTVEDGVFGVLADSHAVIEGLSRLGDRPETTEGPQPAAHVSAPSRGG</sequence>
<proteinExistence type="predicted"/>
<name>A0A6M7UG63_9HYPH</name>
<accession>A0A6M7UG63</accession>
<evidence type="ECO:0000256" key="1">
    <source>
        <dbReference type="ARBA" id="ARBA00022801"/>
    </source>
</evidence>
<gene>
    <name evidence="4" type="ORF">EB233_05690</name>
</gene>
<dbReference type="Proteomes" id="UP000503339">
    <property type="component" value="Chromosome"/>
</dbReference>
<dbReference type="PANTHER" id="PTHR43540:SF9">
    <property type="entry name" value="FAMILY HYDROLASE, PUTATIVE (AFU_ORTHOLOGUE AFUA_2G08700)-RELATED"/>
    <property type="match status" value="1"/>
</dbReference>
<keyword evidence="5" id="KW-1185">Reference proteome</keyword>
<dbReference type="Pfam" id="PF00857">
    <property type="entry name" value="Isochorismatase"/>
    <property type="match status" value="1"/>
</dbReference>